<keyword evidence="7 12" id="KW-1133">Transmembrane helix</keyword>
<dbReference type="GO" id="GO:0022857">
    <property type="term" value="F:transmembrane transporter activity"/>
    <property type="evidence" value="ECO:0007669"/>
    <property type="project" value="InterPro"/>
</dbReference>
<dbReference type="GO" id="GO:0043190">
    <property type="term" value="C:ATP-binding cassette (ABC) transporter complex"/>
    <property type="evidence" value="ECO:0007669"/>
    <property type="project" value="InterPro"/>
</dbReference>
<evidence type="ECO:0000256" key="3">
    <source>
        <dbReference type="ARBA" id="ARBA00022448"/>
    </source>
</evidence>
<keyword evidence="5 12" id="KW-0812">Transmembrane</keyword>
<evidence type="ECO:0000256" key="13">
    <source>
        <dbReference type="SAM" id="MobiDB-lite"/>
    </source>
</evidence>
<keyword evidence="6" id="KW-0029">Amino-acid transport</keyword>
<organism evidence="15 16">
    <name type="scientific">Gluconacetobacter asukensis</name>
    <dbReference type="NCBI Taxonomy" id="1017181"/>
    <lineage>
        <taxon>Bacteria</taxon>
        <taxon>Pseudomonadati</taxon>
        <taxon>Pseudomonadota</taxon>
        <taxon>Alphaproteobacteria</taxon>
        <taxon>Acetobacterales</taxon>
        <taxon>Acetobacteraceae</taxon>
        <taxon>Gluconacetobacter</taxon>
    </lineage>
</organism>
<keyword evidence="4" id="KW-1003">Cell membrane</keyword>
<dbReference type="Proteomes" id="UP000577891">
    <property type="component" value="Unassembled WGS sequence"/>
</dbReference>
<dbReference type="PROSITE" id="PS50928">
    <property type="entry name" value="ABC_TM1"/>
    <property type="match status" value="1"/>
</dbReference>
<dbReference type="GO" id="GO:0006865">
    <property type="term" value="P:amino acid transport"/>
    <property type="evidence" value="ECO:0007669"/>
    <property type="project" value="UniProtKB-KW"/>
</dbReference>
<dbReference type="FunFam" id="1.10.3720.10:FF:000006">
    <property type="entry name" value="Glutamate/aspartate ABC transporter, permease protein GltK"/>
    <property type="match status" value="1"/>
</dbReference>
<keyword evidence="3 12" id="KW-0813">Transport</keyword>
<protein>
    <recommendedName>
        <fullName evidence="11">Glutamate/aspartate import permease protein GltK</fullName>
    </recommendedName>
</protein>
<evidence type="ECO:0000256" key="4">
    <source>
        <dbReference type="ARBA" id="ARBA00022475"/>
    </source>
</evidence>
<evidence type="ECO:0000256" key="12">
    <source>
        <dbReference type="RuleBase" id="RU363032"/>
    </source>
</evidence>
<feature type="transmembrane region" description="Helical" evidence="12">
    <location>
        <begin position="17"/>
        <end position="46"/>
    </location>
</feature>
<evidence type="ECO:0000256" key="10">
    <source>
        <dbReference type="ARBA" id="ARBA00062718"/>
    </source>
</evidence>
<evidence type="ECO:0000313" key="15">
    <source>
        <dbReference type="EMBL" id="MBB2173132.1"/>
    </source>
</evidence>
<evidence type="ECO:0000256" key="5">
    <source>
        <dbReference type="ARBA" id="ARBA00022692"/>
    </source>
</evidence>
<evidence type="ECO:0000256" key="8">
    <source>
        <dbReference type="ARBA" id="ARBA00023136"/>
    </source>
</evidence>
<comment type="similarity">
    <text evidence="2">Belongs to the binding-protein-dependent transport system permease family. HisMQ subfamily.</text>
</comment>
<accession>A0A7W4J262</accession>
<dbReference type="PANTHER" id="PTHR30614">
    <property type="entry name" value="MEMBRANE COMPONENT OF AMINO ACID ABC TRANSPORTER"/>
    <property type="match status" value="1"/>
</dbReference>
<dbReference type="Pfam" id="PF00528">
    <property type="entry name" value="BPD_transp_1"/>
    <property type="match status" value="1"/>
</dbReference>
<evidence type="ECO:0000256" key="2">
    <source>
        <dbReference type="ARBA" id="ARBA00010072"/>
    </source>
</evidence>
<dbReference type="InterPro" id="IPR043429">
    <property type="entry name" value="ArtM/GltK/GlnP/TcyL/YhdX-like"/>
</dbReference>
<dbReference type="EMBL" id="JABEQE010000012">
    <property type="protein sequence ID" value="MBB2173132.1"/>
    <property type="molecule type" value="Genomic_DNA"/>
</dbReference>
<dbReference type="PANTHER" id="PTHR30614:SF0">
    <property type="entry name" value="L-CYSTINE TRANSPORT SYSTEM PERMEASE PROTEIN TCYL"/>
    <property type="match status" value="1"/>
</dbReference>
<dbReference type="Gene3D" id="1.10.3720.10">
    <property type="entry name" value="MetI-like"/>
    <property type="match status" value="1"/>
</dbReference>
<dbReference type="InterPro" id="IPR035906">
    <property type="entry name" value="MetI-like_sf"/>
</dbReference>
<evidence type="ECO:0000313" key="16">
    <source>
        <dbReference type="Proteomes" id="UP000577891"/>
    </source>
</evidence>
<keyword evidence="16" id="KW-1185">Reference proteome</keyword>
<evidence type="ECO:0000256" key="11">
    <source>
        <dbReference type="ARBA" id="ARBA00073645"/>
    </source>
</evidence>
<comment type="subcellular location">
    <subcellularLocation>
        <location evidence="1">Cell inner membrane</location>
        <topology evidence="1">Multi-pass membrane protein</topology>
    </subcellularLocation>
    <subcellularLocation>
        <location evidence="12">Cell membrane</location>
        <topology evidence="12">Multi-pass membrane protein</topology>
    </subcellularLocation>
</comment>
<dbReference type="CDD" id="cd06261">
    <property type="entry name" value="TM_PBP2"/>
    <property type="match status" value="1"/>
</dbReference>
<dbReference type="InterPro" id="IPR010065">
    <property type="entry name" value="AA_ABC_transptr_permease_3TM"/>
</dbReference>
<dbReference type="AlphaFoldDB" id="A0A7W4J262"/>
<dbReference type="NCBIfam" id="TIGR01726">
    <property type="entry name" value="HEQRo_perm_3TM"/>
    <property type="match status" value="1"/>
</dbReference>
<evidence type="ECO:0000256" key="7">
    <source>
        <dbReference type="ARBA" id="ARBA00022989"/>
    </source>
</evidence>
<evidence type="ECO:0000259" key="14">
    <source>
        <dbReference type="PROSITE" id="PS50928"/>
    </source>
</evidence>
<comment type="subunit">
    <text evidence="10">The complex is composed of two ATP-binding proteins (GltL), two transmembrane proteins (GltJ and GltK) and a solute-binding protein (GltI).</text>
</comment>
<dbReference type="SUPFAM" id="SSF161098">
    <property type="entry name" value="MetI-like"/>
    <property type="match status" value="1"/>
</dbReference>
<feature type="domain" description="ABC transmembrane type-1" evidence="14">
    <location>
        <begin position="22"/>
        <end position="210"/>
    </location>
</feature>
<evidence type="ECO:0000256" key="9">
    <source>
        <dbReference type="ARBA" id="ARBA00060298"/>
    </source>
</evidence>
<keyword evidence="8 12" id="KW-0472">Membrane</keyword>
<proteinExistence type="inferred from homology"/>
<comment type="function">
    <text evidence="9">Part of the ABC transporter complex GltIJKL involved in glutamate and aspartate uptake. Probably responsible for the translocation of the substrate across the membrane.</text>
</comment>
<feature type="region of interest" description="Disordered" evidence="13">
    <location>
        <begin position="224"/>
        <end position="244"/>
    </location>
</feature>
<evidence type="ECO:0000256" key="1">
    <source>
        <dbReference type="ARBA" id="ARBA00004429"/>
    </source>
</evidence>
<feature type="transmembrane region" description="Helical" evidence="12">
    <location>
        <begin position="186"/>
        <end position="209"/>
    </location>
</feature>
<evidence type="ECO:0000256" key="6">
    <source>
        <dbReference type="ARBA" id="ARBA00022970"/>
    </source>
</evidence>
<dbReference type="RefSeq" id="WP_182979646.1">
    <property type="nucleotide sequence ID" value="NZ_BAABGB010000026.1"/>
</dbReference>
<gene>
    <name evidence="15" type="ORF">HLH35_13555</name>
</gene>
<comment type="caution">
    <text evidence="15">The sequence shown here is derived from an EMBL/GenBank/DDBJ whole genome shotgun (WGS) entry which is preliminary data.</text>
</comment>
<feature type="transmembrane region" description="Helical" evidence="12">
    <location>
        <begin position="58"/>
        <end position="81"/>
    </location>
</feature>
<feature type="compositionally biased region" description="Low complexity" evidence="13">
    <location>
        <begin position="232"/>
        <end position="244"/>
    </location>
</feature>
<sequence length="244" mass="27201">MQVWNWHGFFTYLTSPYIFRGALVTLWMTFAAMVFGCLLGLALAVMKRSRHRALSVPARFYVWLFRGTPLLVQLVVIYAGLPKLDIRLSVTACAVIGLSLNEAAYLAEIIRAGLNAVPPGQIAAARALGMDEWQISSRIAFPQAFRLIIPPLGNSVNGLLKTTSVTSVISMEELMQRSQILVQDQFMVLELFSVAALYYLFMTTAWDFLQRRIERRAERPYRRLSSAGGAGLPPDLAAASRDAR</sequence>
<reference evidence="15 16" key="1">
    <citation type="submission" date="2020-04" db="EMBL/GenBank/DDBJ databases">
        <title>Description of novel Gluconacetobacter.</title>
        <authorList>
            <person name="Sombolestani A."/>
        </authorList>
    </citation>
    <scope>NUCLEOTIDE SEQUENCE [LARGE SCALE GENOMIC DNA]</scope>
    <source>
        <strain evidence="15 16">LMG 27724</strain>
    </source>
</reference>
<name>A0A7W4J262_9PROT</name>
<dbReference type="InterPro" id="IPR000515">
    <property type="entry name" value="MetI-like"/>
</dbReference>